<comment type="caution">
    <text evidence="2">The sequence shown here is derived from an EMBL/GenBank/DDBJ whole genome shotgun (WGS) entry which is preliminary data.</text>
</comment>
<reference evidence="2" key="1">
    <citation type="submission" date="2020-10" db="EMBL/GenBank/DDBJ databases">
        <authorList>
            <person name="Gilroy R."/>
        </authorList>
    </citation>
    <scope>NUCLEOTIDE SEQUENCE</scope>
    <source>
        <strain evidence="2">CHK176-22527</strain>
    </source>
</reference>
<dbReference type="Pfam" id="PF03167">
    <property type="entry name" value="UDG"/>
    <property type="match status" value="1"/>
</dbReference>
<dbReference type="SMART" id="SM00987">
    <property type="entry name" value="UreE_C"/>
    <property type="match status" value="1"/>
</dbReference>
<dbReference type="SUPFAM" id="SSF52141">
    <property type="entry name" value="Uracil-DNA glycosylase-like"/>
    <property type="match status" value="1"/>
</dbReference>
<evidence type="ECO:0000313" key="2">
    <source>
        <dbReference type="EMBL" id="HIT99272.1"/>
    </source>
</evidence>
<keyword evidence="2" id="KW-0326">Glycosidase</keyword>
<reference evidence="2" key="2">
    <citation type="journal article" date="2021" name="PeerJ">
        <title>Extensive microbial diversity within the chicken gut microbiome revealed by metagenomics and culture.</title>
        <authorList>
            <person name="Gilroy R."/>
            <person name="Ravi A."/>
            <person name="Getino M."/>
            <person name="Pursley I."/>
            <person name="Horton D.L."/>
            <person name="Alikhan N.F."/>
            <person name="Baker D."/>
            <person name="Gharbi K."/>
            <person name="Hall N."/>
            <person name="Watson M."/>
            <person name="Adriaenssens E.M."/>
            <person name="Foster-Nyarko E."/>
            <person name="Jarju S."/>
            <person name="Secka A."/>
            <person name="Antonio M."/>
            <person name="Oren A."/>
            <person name="Chaudhuri R.R."/>
            <person name="La Ragione R."/>
            <person name="Hildebrand F."/>
            <person name="Pallen M.J."/>
        </authorList>
    </citation>
    <scope>NUCLEOTIDE SEQUENCE</scope>
    <source>
        <strain evidence="2">CHK176-22527</strain>
    </source>
</reference>
<dbReference type="Proteomes" id="UP000824159">
    <property type="component" value="Unassembled WGS sequence"/>
</dbReference>
<dbReference type="InterPro" id="IPR036895">
    <property type="entry name" value="Uracil-DNA_glycosylase-like_sf"/>
</dbReference>
<dbReference type="EC" id="3.2.2.15" evidence="2"/>
<accession>A0A9D1KUR2</accession>
<dbReference type="Gene3D" id="3.40.470.10">
    <property type="entry name" value="Uracil-DNA glycosylase-like domain"/>
    <property type="match status" value="1"/>
</dbReference>
<evidence type="ECO:0000259" key="1">
    <source>
        <dbReference type="SMART" id="SM00986"/>
    </source>
</evidence>
<evidence type="ECO:0000313" key="3">
    <source>
        <dbReference type="Proteomes" id="UP000824159"/>
    </source>
</evidence>
<keyword evidence="2" id="KW-0378">Hydrolase</keyword>
<feature type="domain" description="Uracil-DNA glycosylase-like" evidence="1">
    <location>
        <begin position="10"/>
        <end position="158"/>
    </location>
</feature>
<organism evidence="2 3">
    <name type="scientific">Candidatus Allocopromorpha excrementavium</name>
    <dbReference type="NCBI Taxonomy" id="2840741"/>
    <lineage>
        <taxon>Bacteria</taxon>
        <taxon>Bacillati</taxon>
        <taxon>Bacillota</taxon>
        <taxon>Clostridia</taxon>
        <taxon>Eubacteriales</taxon>
        <taxon>Eubacteriaceae</taxon>
        <taxon>Eubacteriaceae incertae sedis</taxon>
        <taxon>Candidatus Allocopromorpha</taxon>
    </lineage>
</organism>
<sequence>METKRVEHEFGAFFDENSKVLILGTIPSPKSREQGFYYGHPRNRFWMVLADILKEDLPKTIDEKKDMLKKNGIALWDVLESCEIKGASDTSIKNPKANDMNDILSKADIRAIFATGAKAYQLYEKLCYPKCGVRAVRLPSTSPANCGCSYDKLTKEYGQILEYLDK</sequence>
<dbReference type="EMBL" id="DVLX01000033">
    <property type="protein sequence ID" value="HIT99272.1"/>
    <property type="molecule type" value="Genomic_DNA"/>
</dbReference>
<dbReference type="SMART" id="SM00986">
    <property type="entry name" value="UDG"/>
    <property type="match status" value="1"/>
</dbReference>
<proteinExistence type="predicted"/>
<dbReference type="GO" id="GO:0033958">
    <property type="term" value="F:DNA-deoxyinosine glycosylase activity"/>
    <property type="evidence" value="ECO:0007669"/>
    <property type="project" value="UniProtKB-EC"/>
</dbReference>
<protein>
    <submittedName>
        <fullName evidence="2">DNA-deoxyinosine glycosylase</fullName>
        <ecNumber evidence="2">3.2.2.15</ecNumber>
    </submittedName>
</protein>
<dbReference type="InterPro" id="IPR026353">
    <property type="entry name" value="Hypoxan-DNA_Glyclase"/>
</dbReference>
<gene>
    <name evidence="2" type="ORF">IAD12_03350</name>
</gene>
<name>A0A9D1KUR2_9FIRM</name>
<dbReference type="CDD" id="cd10032">
    <property type="entry name" value="UDG-F6_HDG"/>
    <property type="match status" value="1"/>
</dbReference>
<dbReference type="NCBIfam" id="TIGR04274">
    <property type="entry name" value="hypoxanDNAglyco"/>
    <property type="match status" value="1"/>
</dbReference>
<dbReference type="InterPro" id="IPR005122">
    <property type="entry name" value="Uracil-DNA_glycosylase-like"/>
</dbReference>
<dbReference type="AlphaFoldDB" id="A0A9D1KUR2"/>